<dbReference type="InterPro" id="IPR025202">
    <property type="entry name" value="PLD-like_dom"/>
</dbReference>
<dbReference type="EMBL" id="JAILXK010000002">
    <property type="protein sequence ID" value="MBY4638363.1"/>
    <property type="molecule type" value="Genomic_DNA"/>
</dbReference>
<feature type="domain" description="PLD phosphodiesterase" evidence="6">
    <location>
        <begin position="187"/>
        <end position="214"/>
    </location>
</feature>
<dbReference type="RefSeq" id="WP_222137298.1">
    <property type="nucleotide sequence ID" value="NZ_JAILXK010000002.1"/>
</dbReference>
<comment type="subcellular location">
    <subcellularLocation>
        <location evidence="2">Secreted</location>
    </subcellularLocation>
</comment>
<dbReference type="SMART" id="SM00155">
    <property type="entry name" value="PLDc"/>
    <property type="match status" value="1"/>
</dbReference>
<accession>A0ABS7MH62</accession>
<proteinExistence type="predicted"/>
<evidence type="ECO:0000313" key="8">
    <source>
        <dbReference type="Proteomes" id="UP001166571"/>
    </source>
</evidence>
<reference evidence="7" key="1">
    <citation type="submission" date="2021-08" db="EMBL/GenBank/DDBJ databases">
        <title>Sphingopyxis panaciterrulae sp. nov., isolated from the surface water of the Yellow Sea.</title>
        <authorList>
            <person name="Gao Z."/>
            <person name="Zhang D."/>
            <person name="Zhang A."/>
        </authorList>
    </citation>
    <scope>NUCLEOTIDE SEQUENCE</scope>
    <source>
        <strain evidence="7">XHP0097</strain>
    </source>
</reference>
<protein>
    <recommendedName>
        <fullName evidence="3">Phospholipase D</fullName>
    </recommendedName>
    <alternativeName>
        <fullName evidence="5">Choline phosphatase</fullName>
    </alternativeName>
</protein>
<evidence type="ECO:0000256" key="1">
    <source>
        <dbReference type="ARBA" id="ARBA00003145"/>
    </source>
</evidence>
<dbReference type="InterPro" id="IPR047955">
    <property type="entry name" value="DrmC-like"/>
</dbReference>
<comment type="caution">
    <text evidence="7">The sequence shown here is derived from an EMBL/GenBank/DDBJ whole genome shotgun (WGS) entry which is preliminary data.</text>
</comment>
<evidence type="ECO:0000256" key="2">
    <source>
        <dbReference type="ARBA" id="ARBA00004613"/>
    </source>
</evidence>
<comment type="function">
    <text evidence="1">Could be a virulence factor.</text>
</comment>
<dbReference type="Proteomes" id="UP001166571">
    <property type="component" value="Unassembled WGS sequence"/>
</dbReference>
<evidence type="ECO:0000256" key="5">
    <source>
        <dbReference type="ARBA" id="ARBA00029594"/>
    </source>
</evidence>
<name>A0ABS7MH62_9SPHN</name>
<evidence type="ECO:0000313" key="7">
    <source>
        <dbReference type="EMBL" id="MBY4638363.1"/>
    </source>
</evidence>
<dbReference type="PROSITE" id="PS50035">
    <property type="entry name" value="PLD"/>
    <property type="match status" value="1"/>
</dbReference>
<evidence type="ECO:0000256" key="3">
    <source>
        <dbReference type="ARBA" id="ARBA00018392"/>
    </source>
</evidence>
<evidence type="ECO:0000259" key="6">
    <source>
        <dbReference type="PROSITE" id="PS50035"/>
    </source>
</evidence>
<evidence type="ECO:0000256" key="4">
    <source>
        <dbReference type="ARBA" id="ARBA00022525"/>
    </source>
</evidence>
<dbReference type="CDD" id="cd09132">
    <property type="entry name" value="PLDc_unchar4"/>
    <property type="match status" value="1"/>
</dbReference>
<dbReference type="PANTHER" id="PTHR21248:SF22">
    <property type="entry name" value="PHOSPHOLIPASE D"/>
    <property type="match status" value="1"/>
</dbReference>
<sequence length="253" mass="26956">MKVAAEAAFVLARMLSPSKIDAISDLMKAGTSKSKISTAVNTADAKQALTDYLDAIDAESISHEVAAAILIASSHSHHATNAKQSVELVVTGPSTPWVPARKTEQVLLDLIGRAKHELFLVSFVANNWKKVIGALADADARGVTIKVLLEASKEDGGTLDKDQALQLLKAVPKTRIYRWSHKDGDFDGGKVHAKIALADQETAFITSANFTGHAMERNIEAGLLVRGGPIPKELGQHLQGLADLKIITPNTGN</sequence>
<dbReference type="PANTHER" id="PTHR21248">
    <property type="entry name" value="CARDIOLIPIN SYNTHASE"/>
    <property type="match status" value="1"/>
</dbReference>
<keyword evidence="4" id="KW-0964">Secreted</keyword>
<dbReference type="NCBIfam" id="NF038319">
    <property type="entry name" value="DISARM_DrmC_I"/>
    <property type="match status" value="1"/>
</dbReference>
<dbReference type="InterPro" id="IPR001736">
    <property type="entry name" value="PLipase_D/transphosphatidylase"/>
</dbReference>
<dbReference type="SUPFAM" id="SSF56024">
    <property type="entry name" value="Phospholipase D/nuclease"/>
    <property type="match status" value="1"/>
</dbReference>
<keyword evidence="8" id="KW-1185">Reference proteome</keyword>
<dbReference type="Gene3D" id="3.30.870.10">
    <property type="entry name" value="Endonuclease Chain A"/>
    <property type="match status" value="1"/>
</dbReference>
<dbReference type="Pfam" id="PF13091">
    <property type="entry name" value="PLDc_2"/>
    <property type="match status" value="1"/>
</dbReference>
<gene>
    <name evidence="7" type="primary">drmC</name>
    <name evidence="7" type="ORF">K5P26_14560</name>
</gene>
<organism evidence="7 8">
    <name type="scientific">Sphingopyxis jiangsuensis</name>
    <dbReference type="NCBI Taxonomy" id="2871171"/>
    <lineage>
        <taxon>Bacteria</taxon>
        <taxon>Pseudomonadati</taxon>
        <taxon>Pseudomonadota</taxon>
        <taxon>Alphaproteobacteria</taxon>
        <taxon>Sphingomonadales</taxon>
        <taxon>Sphingomonadaceae</taxon>
        <taxon>Sphingopyxis</taxon>
    </lineage>
</organism>